<gene>
    <name evidence="1" type="ORF">GCM10010218_65010</name>
</gene>
<comment type="caution">
    <text evidence="1">The sequence shown here is derived from an EMBL/GenBank/DDBJ whole genome shotgun (WGS) entry which is preliminary data.</text>
</comment>
<reference evidence="1" key="2">
    <citation type="submission" date="2020-09" db="EMBL/GenBank/DDBJ databases">
        <authorList>
            <person name="Sun Q."/>
            <person name="Ohkuma M."/>
        </authorList>
    </citation>
    <scope>NUCLEOTIDE SEQUENCE</scope>
    <source>
        <strain evidence="1">JCM 4059</strain>
    </source>
</reference>
<organism evidence="1 2">
    <name type="scientific">Streptomyces mashuensis</name>
    <dbReference type="NCBI Taxonomy" id="33904"/>
    <lineage>
        <taxon>Bacteria</taxon>
        <taxon>Bacillati</taxon>
        <taxon>Actinomycetota</taxon>
        <taxon>Actinomycetes</taxon>
        <taxon>Kitasatosporales</taxon>
        <taxon>Streptomycetaceae</taxon>
        <taxon>Streptomyces</taxon>
    </lineage>
</organism>
<reference evidence="1" key="1">
    <citation type="journal article" date="2014" name="Int. J. Syst. Evol. Microbiol.">
        <title>Complete genome sequence of Corynebacterium casei LMG S-19264T (=DSM 44701T), isolated from a smear-ripened cheese.</title>
        <authorList>
            <consortium name="US DOE Joint Genome Institute (JGI-PGF)"/>
            <person name="Walter F."/>
            <person name="Albersmeier A."/>
            <person name="Kalinowski J."/>
            <person name="Ruckert C."/>
        </authorList>
    </citation>
    <scope>NUCLEOTIDE SEQUENCE</scope>
    <source>
        <strain evidence="1">JCM 4059</strain>
    </source>
</reference>
<proteinExistence type="predicted"/>
<dbReference type="EMBL" id="BNBD01000029">
    <property type="protein sequence ID" value="GHF74965.1"/>
    <property type="molecule type" value="Genomic_DNA"/>
</dbReference>
<protein>
    <submittedName>
        <fullName evidence="1">Uncharacterized protein</fullName>
    </submittedName>
</protein>
<keyword evidence="2" id="KW-1185">Reference proteome</keyword>
<dbReference type="Proteomes" id="UP000638313">
    <property type="component" value="Unassembled WGS sequence"/>
</dbReference>
<evidence type="ECO:0000313" key="1">
    <source>
        <dbReference type="EMBL" id="GHF74965.1"/>
    </source>
</evidence>
<dbReference type="AlphaFoldDB" id="A0A919EGW4"/>
<name>A0A919EGW4_9ACTN</name>
<accession>A0A919EGW4</accession>
<evidence type="ECO:0000313" key="2">
    <source>
        <dbReference type="Proteomes" id="UP000638313"/>
    </source>
</evidence>
<sequence>MRQAAELPAVDAEEPVEDELDAEDVLVLVDEAGFAGLLLDDVPRLSFR</sequence>